<dbReference type="Proteomes" id="UP001056756">
    <property type="component" value="Chromosome"/>
</dbReference>
<dbReference type="KEGG" id="plig:NAG76_20610"/>
<evidence type="ECO:0000313" key="2">
    <source>
        <dbReference type="EMBL" id="URN94195.1"/>
    </source>
</evidence>
<sequence length="100" mass="11597">MRLTVQRIIAMFLLVIPGLIACFGFLKVKDSLYDYYISFGIEGVDPSLQWWKLILGLIMFVAGTGFIAGWTFFRDRKRNYVATRFKVKREKPPKPTKSSQ</sequence>
<keyword evidence="1" id="KW-0812">Transmembrane</keyword>
<dbReference type="EMBL" id="CP097899">
    <property type="protein sequence ID" value="URN94195.1"/>
    <property type="molecule type" value="Genomic_DNA"/>
</dbReference>
<evidence type="ECO:0000256" key="1">
    <source>
        <dbReference type="SAM" id="Phobius"/>
    </source>
</evidence>
<evidence type="ECO:0000313" key="3">
    <source>
        <dbReference type="Proteomes" id="UP001056756"/>
    </source>
</evidence>
<dbReference type="Pfam" id="PF11118">
    <property type="entry name" value="DUF2627"/>
    <property type="match status" value="1"/>
</dbReference>
<protein>
    <submittedName>
        <fullName evidence="2">DUF2627 domain-containing protein</fullName>
    </submittedName>
</protein>
<gene>
    <name evidence="2" type="ORF">NAG76_20610</name>
</gene>
<name>A0A9J6ZDI1_9BACL</name>
<feature type="transmembrane region" description="Helical" evidence="1">
    <location>
        <begin position="53"/>
        <end position="73"/>
    </location>
</feature>
<proteinExistence type="predicted"/>
<dbReference type="PROSITE" id="PS51257">
    <property type="entry name" value="PROKAR_LIPOPROTEIN"/>
    <property type="match status" value="1"/>
</dbReference>
<dbReference type="AlphaFoldDB" id="A0A9J6ZDI1"/>
<organism evidence="2 3">
    <name type="scientific">Candidatus Pristimantibacillus lignocellulolyticus</name>
    <dbReference type="NCBI Taxonomy" id="2994561"/>
    <lineage>
        <taxon>Bacteria</taxon>
        <taxon>Bacillati</taxon>
        <taxon>Bacillota</taxon>
        <taxon>Bacilli</taxon>
        <taxon>Bacillales</taxon>
        <taxon>Paenibacillaceae</taxon>
        <taxon>Candidatus Pristimantibacillus</taxon>
    </lineage>
</organism>
<accession>A0A9J6ZDI1</accession>
<reference evidence="2" key="1">
    <citation type="submission" date="2022-05" db="EMBL/GenBank/DDBJ databases">
        <title>Novel bacterial taxa in a minimal lignocellulolytic consortium and its capacity to transform plastics disclosed by genome-resolved metagenomics.</title>
        <authorList>
            <person name="Rodriguez C.A.D."/>
            <person name="Diaz-Garcia L."/>
            <person name="Herrera K."/>
            <person name="Tarazona N.A."/>
            <person name="Sproer C."/>
            <person name="Overmann J."/>
            <person name="Jimenez D.J."/>
        </authorList>
    </citation>
    <scope>NUCLEOTIDE SEQUENCE</scope>
    <source>
        <strain evidence="2">MAG5</strain>
    </source>
</reference>
<keyword evidence="1" id="KW-0472">Membrane</keyword>
<dbReference type="InterPro" id="IPR020138">
    <property type="entry name" value="Uncharacterised_YqzF"/>
</dbReference>
<feature type="transmembrane region" description="Helical" evidence="1">
    <location>
        <begin position="7"/>
        <end position="26"/>
    </location>
</feature>
<keyword evidence="1" id="KW-1133">Transmembrane helix</keyword>